<reference evidence="3" key="1">
    <citation type="submission" date="2021-02" db="EMBL/GenBank/DDBJ databases">
        <authorList>
            <person name="Nowell W R."/>
        </authorList>
    </citation>
    <scope>NUCLEOTIDE SEQUENCE</scope>
</reference>
<keyword evidence="1" id="KW-0812">Transmembrane</keyword>
<keyword evidence="2" id="KW-0732">Signal</keyword>
<sequence length="652" mass="71192">MIEKLIVISLILSIRFLDASHFRGGTITWRPWNATPSGSSANFLIRERFSWRRSFTPAICYCDDTTIATKGLIGESDLLSCTAGSCSAWTPMSTRTSCTDYSTKLDVSSGERFNTSIFPLNISFTLYYSNNAWLNELVLGGGSYWFIACRVNTALRPDGYLNTSPVAVTIPIVYKEINIQHVHVIQMSDFDGTDTLRCRWSNASGNINQYDECGGICMGVPGASLISSNCTIVFTLTVAYKYAGVALQIEDYYSASSTTPMSSVPLQFLFYGYPTPSGCSIPPTIIGDRPNRACIGTPIGSNVTEYVIVQVGCTGQRIVEFVSTSPIGMKKSAILNPSAGIYQLILSWIPTADQYGPQSFCAGAVDNSSLQSNQWCITFLVGFESPNVIQPTFVQGSASPIGTVFQNQTTFSIQTTKSVNRPTRNGTYIYFWDSTLGGTLVQKYDCGWEPEVTYTGFTTIIRFPVAPWIRGHFYYVTFDYGVASGTEYCGPESPKITDPTFWVFNIWDPAHSSTTTTTTTPMSTVTVTTRPTSTTSINTLLTTTGIVITTTTPATTTSQPSTTASLVTTIGTTVSVVTTEAEIVVIYPTDIESACKGSIIIVTVVMMTIMGAVQAVVMYVTFTKLSNIFNPSNVIGKRRHKLRMKRILAPMN</sequence>
<protein>
    <submittedName>
        <fullName evidence="3">Uncharacterized protein</fullName>
    </submittedName>
</protein>
<feature type="signal peptide" evidence="2">
    <location>
        <begin position="1"/>
        <end position="19"/>
    </location>
</feature>
<evidence type="ECO:0000313" key="3">
    <source>
        <dbReference type="EMBL" id="CAF1488435.1"/>
    </source>
</evidence>
<feature type="chain" id="PRO_5033065632" evidence="2">
    <location>
        <begin position="20"/>
        <end position="652"/>
    </location>
</feature>
<keyword evidence="1" id="KW-1133">Transmembrane helix</keyword>
<name>A0A815SBQ4_ADIRI</name>
<dbReference type="Proteomes" id="UP000663852">
    <property type="component" value="Unassembled WGS sequence"/>
</dbReference>
<evidence type="ECO:0000256" key="1">
    <source>
        <dbReference type="SAM" id="Phobius"/>
    </source>
</evidence>
<comment type="caution">
    <text evidence="3">The sequence shown here is derived from an EMBL/GenBank/DDBJ whole genome shotgun (WGS) entry which is preliminary data.</text>
</comment>
<feature type="transmembrane region" description="Helical" evidence="1">
    <location>
        <begin position="599"/>
        <end position="622"/>
    </location>
</feature>
<keyword evidence="1" id="KW-0472">Membrane</keyword>
<gene>
    <name evidence="3" type="ORF">EDS130_LOCUS41868</name>
</gene>
<accession>A0A815SBQ4</accession>
<dbReference type="OrthoDB" id="10063988at2759"/>
<evidence type="ECO:0000313" key="4">
    <source>
        <dbReference type="Proteomes" id="UP000663852"/>
    </source>
</evidence>
<dbReference type="EMBL" id="CAJNOJ010000575">
    <property type="protein sequence ID" value="CAF1488435.1"/>
    <property type="molecule type" value="Genomic_DNA"/>
</dbReference>
<evidence type="ECO:0000256" key="2">
    <source>
        <dbReference type="SAM" id="SignalP"/>
    </source>
</evidence>
<dbReference type="AlphaFoldDB" id="A0A815SBQ4"/>
<proteinExistence type="predicted"/>
<organism evidence="3 4">
    <name type="scientific">Adineta ricciae</name>
    <name type="common">Rotifer</name>
    <dbReference type="NCBI Taxonomy" id="249248"/>
    <lineage>
        <taxon>Eukaryota</taxon>
        <taxon>Metazoa</taxon>
        <taxon>Spiralia</taxon>
        <taxon>Gnathifera</taxon>
        <taxon>Rotifera</taxon>
        <taxon>Eurotatoria</taxon>
        <taxon>Bdelloidea</taxon>
        <taxon>Adinetida</taxon>
        <taxon>Adinetidae</taxon>
        <taxon>Adineta</taxon>
    </lineage>
</organism>